<dbReference type="AlphaFoldDB" id="A0A1F6MBY9"/>
<accession>A0A1F6MBY9</accession>
<proteinExistence type="predicted"/>
<sequence length="221" mass="25344">MNDDERIRAYYKRWKPGRRVFLDWFLGQRNARVKQFEHFILSELTFLLTEGEVAKLLEIETGLSQAEARSTAETLEVYLDNPLTIDYAMSLSDMIAAGHYDRKDKHITTENFPIRGIDTVDVKSRLIHFERDVGGDEVVHYLMKLNLVPSDLEHLLAFGAKYPDLQREFPIVSLGSVWMDSGGKRCVPCLGGDDSERILVLCVRVPEYEWCGACHFLADSK</sequence>
<comment type="caution">
    <text evidence="1">The sequence shown here is derived from an EMBL/GenBank/DDBJ whole genome shotgun (WGS) entry which is preliminary data.</text>
</comment>
<reference evidence="1 2" key="1">
    <citation type="journal article" date="2016" name="Nat. Commun.">
        <title>Thousands of microbial genomes shed light on interconnected biogeochemical processes in an aquifer system.</title>
        <authorList>
            <person name="Anantharaman K."/>
            <person name="Brown C.T."/>
            <person name="Hug L.A."/>
            <person name="Sharon I."/>
            <person name="Castelle C.J."/>
            <person name="Probst A.J."/>
            <person name="Thomas B.C."/>
            <person name="Singh A."/>
            <person name="Wilkins M.J."/>
            <person name="Karaoz U."/>
            <person name="Brodie E.L."/>
            <person name="Williams K.H."/>
            <person name="Hubbard S.S."/>
            <person name="Banfield J.F."/>
        </authorList>
    </citation>
    <scope>NUCLEOTIDE SEQUENCE [LARGE SCALE GENOMIC DNA]</scope>
</reference>
<organism evidence="1 2">
    <name type="scientific">Candidatus Magasanikbacteria bacterium RIFCSPHIGHO2_01_FULL_47_8</name>
    <dbReference type="NCBI Taxonomy" id="1798673"/>
    <lineage>
        <taxon>Bacteria</taxon>
        <taxon>Candidatus Magasanikiibacteriota</taxon>
    </lineage>
</organism>
<evidence type="ECO:0000313" key="1">
    <source>
        <dbReference type="EMBL" id="OGH69177.1"/>
    </source>
</evidence>
<evidence type="ECO:0000313" key="2">
    <source>
        <dbReference type="Proteomes" id="UP000177953"/>
    </source>
</evidence>
<gene>
    <name evidence="1" type="ORF">A2754_01150</name>
</gene>
<protein>
    <submittedName>
        <fullName evidence="1">Uncharacterized protein</fullName>
    </submittedName>
</protein>
<name>A0A1F6MBY9_9BACT</name>
<dbReference type="EMBL" id="MFPU01000060">
    <property type="protein sequence ID" value="OGH69177.1"/>
    <property type="molecule type" value="Genomic_DNA"/>
</dbReference>
<dbReference type="Proteomes" id="UP000177953">
    <property type="component" value="Unassembled WGS sequence"/>
</dbReference>